<keyword evidence="5" id="KW-0547">Nucleotide-binding</keyword>
<dbReference type="SUPFAM" id="SSF53223">
    <property type="entry name" value="Aminoacid dehydrogenase-like, N-terminal domain"/>
    <property type="match status" value="1"/>
</dbReference>
<proteinExistence type="inferred from homology"/>
<evidence type="ECO:0000313" key="9">
    <source>
        <dbReference type="Proteomes" id="UP000581135"/>
    </source>
</evidence>
<dbReference type="Gene3D" id="3.40.50.720">
    <property type="entry name" value="NAD(P)-binding Rossmann-like Domain"/>
    <property type="match status" value="1"/>
</dbReference>
<comment type="caution">
    <text evidence="8">The sequence shown here is derived from an EMBL/GenBank/DDBJ whole genome shotgun (WGS) entry which is preliminary data.</text>
</comment>
<evidence type="ECO:0000256" key="1">
    <source>
        <dbReference type="ARBA" id="ARBA00006382"/>
    </source>
</evidence>
<dbReference type="GO" id="GO:0000166">
    <property type="term" value="F:nucleotide binding"/>
    <property type="evidence" value="ECO:0007669"/>
    <property type="project" value="UniProtKB-KW"/>
</dbReference>
<dbReference type="RefSeq" id="WP_183415268.1">
    <property type="nucleotide sequence ID" value="NZ_JACHXA010000002.1"/>
</dbReference>
<dbReference type="FunFam" id="3.40.50.10860:FF:000010">
    <property type="entry name" value="Leucine dehydrogenase"/>
    <property type="match status" value="1"/>
</dbReference>
<feature type="active site" description="Proton donor/acceptor" evidence="4">
    <location>
        <position position="80"/>
    </location>
</feature>
<dbReference type="GO" id="GO:0050049">
    <property type="term" value="F:L-leucine dehydrogenase activity"/>
    <property type="evidence" value="ECO:0007669"/>
    <property type="project" value="UniProtKB-EC"/>
</dbReference>
<sequence length="355" mass="37775">MSVFSHDAFDGHEQVVFCRDAESGLKAIIAIHNTSRGTSLGGCRMWPYANEEEALTDVLRLSRGMTYKSALADLPFGGGKSVIIGNPQTEKTPALFHAMGRFVESLSGRYVVAEDVGISVPDVETMSKETRHVAGITAGGSGDPSPATAFGVFEGIKAAVAFKLGAPDLKGIRVAVQGLGHVGWELCRLLHEAGAQLIVADLNRQQTQRAVEWFDAQVSAPDAIIREAVSVYAPCALGATINDASIGELRCAIVAGSANNQLAEERHGALLRDRGILYAPDYVINAGGVINISHEKRLTGDKPYVKATAFAHVARIGNTLTEIFEIAERKGISSAQAADSLAEQRFKRAGHRKAA</sequence>
<dbReference type="SUPFAM" id="SSF51735">
    <property type="entry name" value="NAD(P)-binding Rossmann-fold domains"/>
    <property type="match status" value="1"/>
</dbReference>
<evidence type="ECO:0000313" key="8">
    <source>
        <dbReference type="EMBL" id="MBB3064442.1"/>
    </source>
</evidence>
<evidence type="ECO:0000259" key="7">
    <source>
        <dbReference type="SMART" id="SM00839"/>
    </source>
</evidence>
<dbReference type="InterPro" id="IPR036291">
    <property type="entry name" value="NAD(P)-bd_dom_sf"/>
</dbReference>
<dbReference type="InterPro" id="IPR033524">
    <property type="entry name" value="Glu/Leu/Phe/Val_DH_AS"/>
</dbReference>
<dbReference type="InterPro" id="IPR006095">
    <property type="entry name" value="Glu/Leu/Phe/Val/Trp_DH"/>
</dbReference>
<organism evidence="8 9">
    <name type="scientific">Limibacillus halophilus</name>
    <dbReference type="NCBI Taxonomy" id="1579333"/>
    <lineage>
        <taxon>Bacteria</taxon>
        <taxon>Pseudomonadati</taxon>
        <taxon>Pseudomonadota</taxon>
        <taxon>Alphaproteobacteria</taxon>
        <taxon>Rhodospirillales</taxon>
        <taxon>Rhodovibrionaceae</taxon>
        <taxon>Limibacillus</taxon>
    </lineage>
</organism>
<dbReference type="AlphaFoldDB" id="A0A839SPS5"/>
<dbReference type="SMART" id="SM00839">
    <property type="entry name" value="ELFV_dehydrog"/>
    <property type="match status" value="1"/>
</dbReference>
<dbReference type="PIRSF" id="PIRSF000188">
    <property type="entry name" value="Phe_leu_dh"/>
    <property type="match status" value="1"/>
</dbReference>
<dbReference type="PANTHER" id="PTHR42722:SF1">
    <property type="entry name" value="VALINE DEHYDROGENASE"/>
    <property type="match status" value="1"/>
</dbReference>
<dbReference type="PROSITE" id="PS00074">
    <property type="entry name" value="GLFV_DEHYDROGENASE"/>
    <property type="match status" value="1"/>
</dbReference>
<dbReference type="PRINTS" id="PR00082">
    <property type="entry name" value="GLFDHDRGNASE"/>
</dbReference>
<name>A0A839SPS5_9PROT</name>
<evidence type="ECO:0000256" key="6">
    <source>
        <dbReference type="RuleBase" id="RU004417"/>
    </source>
</evidence>
<dbReference type="GO" id="GO:0006520">
    <property type="term" value="P:amino acid metabolic process"/>
    <property type="evidence" value="ECO:0007669"/>
    <property type="project" value="InterPro"/>
</dbReference>
<reference evidence="8 9" key="1">
    <citation type="submission" date="2020-08" db="EMBL/GenBank/DDBJ databases">
        <title>Genomic Encyclopedia of Type Strains, Phase III (KMG-III): the genomes of soil and plant-associated and newly described type strains.</title>
        <authorList>
            <person name="Whitman W."/>
        </authorList>
    </citation>
    <scope>NUCLEOTIDE SEQUENCE [LARGE SCALE GENOMIC DNA]</scope>
    <source>
        <strain evidence="8 9">CECT 8803</strain>
    </source>
</reference>
<dbReference type="InterPro" id="IPR006097">
    <property type="entry name" value="Glu/Leu/Phe/Val/Trp_DH_dimer"/>
</dbReference>
<feature type="domain" description="Glutamate/phenylalanine/leucine/valine/L-tryptophan dehydrogenase C-terminal" evidence="7">
    <location>
        <begin position="142"/>
        <end position="354"/>
    </location>
</feature>
<dbReference type="EMBL" id="JACHXA010000002">
    <property type="protein sequence ID" value="MBB3064442.1"/>
    <property type="molecule type" value="Genomic_DNA"/>
</dbReference>
<dbReference type="InterPro" id="IPR006096">
    <property type="entry name" value="Glu/Leu/Phe/Val/Trp_DH_C"/>
</dbReference>
<dbReference type="EC" id="1.4.1.9" evidence="8"/>
<protein>
    <submittedName>
        <fullName evidence="8">Leucine dehydrogenase</fullName>
        <ecNumber evidence="8">1.4.1.9</ecNumber>
    </submittedName>
</protein>
<evidence type="ECO:0000256" key="5">
    <source>
        <dbReference type="PIRSR" id="PIRSR000188-2"/>
    </source>
</evidence>
<dbReference type="InterPro" id="IPR046346">
    <property type="entry name" value="Aminoacid_DH-like_N_sf"/>
</dbReference>
<feature type="binding site" evidence="5">
    <location>
        <begin position="178"/>
        <end position="183"/>
    </location>
    <ligand>
        <name>NAD(+)</name>
        <dbReference type="ChEBI" id="CHEBI:57540"/>
    </ligand>
</feature>
<evidence type="ECO:0000256" key="4">
    <source>
        <dbReference type="PIRSR" id="PIRSR000188-1"/>
    </source>
</evidence>
<dbReference type="Proteomes" id="UP000581135">
    <property type="component" value="Unassembled WGS sequence"/>
</dbReference>
<evidence type="ECO:0000256" key="2">
    <source>
        <dbReference type="ARBA" id="ARBA00023002"/>
    </source>
</evidence>
<dbReference type="InterPro" id="IPR016211">
    <property type="entry name" value="Glu/Phe/Leu/Val/Trp_DH_bac/arc"/>
</dbReference>
<keyword evidence="3 5" id="KW-0520">NAD</keyword>
<accession>A0A839SPS5</accession>
<keyword evidence="2 6" id="KW-0560">Oxidoreductase</keyword>
<dbReference type="CDD" id="cd01075">
    <property type="entry name" value="NAD_bind_Leu_Phe_Val_DH"/>
    <property type="match status" value="1"/>
</dbReference>
<dbReference type="PANTHER" id="PTHR42722">
    <property type="entry name" value="LEUCINE DEHYDROGENASE"/>
    <property type="match status" value="1"/>
</dbReference>
<comment type="similarity">
    <text evidence="1 6">Belongs to the Glu/Leu/Phe/Val dehydrogenases family.</text>
</comment>
<gene>
    <name evidence="8" type="ORF">FHR98_000714</name>
</gene>
<dbReference type="Pfam" id="PF02812">
    <property type="entry name" value="ELFV_dehydrog_N"/>
    <property type="match status" value="1"/>
</dbReference>
<keyword evidence="9" id="KW-1185">Reference proteome</keyword>
<dbReference type="Gene3D" id="3.40.50.10860">
    <property type="entry name" value="Leucine Dehydrogenase, chain A, domain 1"/>
    <property type="match status" value="1"/>
</dbReference>
<dbReference type="Pfam" id="PF00208">
    <property type="entry name" value="ELFV_dehydrog"/>
    <property type="match status" value="2"/>
</dbReference>
<evidence type="ECO:0000256" key="3">
    <source>
        <dbReference type="ARBA" id="ARBA00023027"/>
    </source>
</evidence>